<dbReference type="Gene3D" id="3.30.470.20">
    <property type="entry name" value="ATP-grasp fold, B domain"/>
    <property type="match status" value="1"/>
</dbReference>
<protein>
    <submittedName>
        <fullName evidence="1">Uncharacterized protein</fullName>
    </submittedName>
</protein>
<gene>
    <name evidence="1" type="ORF">FIBSPDRAFT_1011584</name>
</gene>
<proteinExistence type="predicted"/>
<dbReference type="PANTHER" id="PTHR45007:SF1">
    <property type="entry name" value="CARBOXYLASE, PUTATIVE (AFU_ORTHOLOGUE AFUA_5G07570)-RELATED"/>
    <property type="match status" value="1"/>
</dbReference>
<reference evidence="1 2" key="1">
    <citation type="journal article" date="2016" name="Mol. Biol. Evol.">
        <title>Comparative Genomics of Early-Diverging Mushroom-Forming Fungi Provides Insights into the Origins of Lignocellulose Decay Capabilities.</title>
        <authorList>
            <person name="Nagy L.G."/>
            <person name="Riley R."/>
            <person name="Tritt A."/>
            <person name="Adam C."/>
            <person name="Daum C."/>
            <person name="Floudas D."/>
            <person name="Sun H."/>
            <person name="Yadav J.S."/>
            <person name="Pangilinan J."/>
            <person name="Larsson K.H."/>
            <person name="Matsuura K."/>
            <person name="Barry K."/>
            <person name="Labutti K."/>
            <person name="Kuo R."/>
            <person name="Ohm R.A."/>
            <person name="Bhattacharya S.S."/>
            <person name="Shirouzu T."/>
            <person name="Yoshinaga Y."/>
            <person name="Martin F.M."/>
            <person name="Grigoriev I.V."/>
            <person name="Hibbett D.S."/>
        </authorList>
    </citation>
    <scope>NUCLEOTIDE SEQUENCE [LARGE SCALE GENOMIC DNA]</scope>
    <source>
        <strain evidence="1 2">CBS 109695</strain>
    </source>
</reference>
<sequence length="579" mass="63026">MSYWTMSYLTYCQDHFKPIKAGLIFPVHYNKVQGKVPNQLASVDAKELRWITIAMYTSRDTNAVFADDVSWFMSPSASLTSQRDHKAPTYAQATVSSPALDTLRICSPATSSSQTVFRSRLARILLDGGGGRRIRAIRAEEDIEEAFKRREPDRPTVFRDGAIWTGMEAYRGQDRGQCHGDVAICANYSAACNGGYRRSLRWRPPPPFTIRRYLANLVLAASKKMAHALRYQGVGSFQYLVNSLTAEWIQIQNPKYPMMYLTDKRITVITEELMNLDIMRIQLLLSSATLASLDLISASINLPQVCPMQSGLTAEDLAKDFRLSAGTIPAQLCPGPWDMESLCADEISARAVRALREKSLGTRMSEVKTNRAVFTGVVAHTDEEEGKYNTMWLQRELEDATRIGTVVLEPRVGGFGFKGQPCAEEVAVNSLAMQPGAISHLVVSSSGSKATSAAKKHTLTLASTAHNDFPTNLSGTLQSIFSASPLMFLLKQAQSSAGVQAGAFDLADSNDSTQVAAALTGNIWGGSGGGHDRSVERDEDGECGGRAMRGKDANVGAVVGECMLLAVVALDEELNKSGL</sequence>
<dbReference type="PANTHER" id="PTHR45007">
    <property type="entry name" value="CARBOXYLASE, PUTATIVE (AFU_ORTHOLOGUE AFUA_5G07570)-RELATED"/>
    <property type="match status" value="1"/>
</dbReference>
<evidence type="ECO:0000313" key="2">
    <source>
        <dbReference type="Proteomes" id="UP000076532"/>
    </source>
</evidence>
<dbReference type="EMBL" id="KV417526">
    <property type="protein sequence ID" value="KZP24384.1"/>
    <property type="molecule type" value="Genomic_DNA"/>
</dbReference>
<accession>A0A166MW85</accession>
<name>A0A166MW85_9AGAM</name>
<evidence type="ECO:0000313" key="1">
    <source>
        <dbReference type="EMBL" id="KZP24384.1"/>
    </source>
</evidence>
<dbReference type="STRING" id="436010.A0A166MW85"/>
<organism evidence="1 2">
    <name type="scientific">Athelia psychrophila</name>
    <dbReference type="NCBI Taxonomy" id="1759441"/>
    <lineage>
        <taxon>Eukaryota</taxon>
        <taxon>Fungi</taxon>
        <taxon>Dikarya</taxon>
        <taxon>Basidiomycota</taxon>
        <taxon>Agaricomycotina</taxon>
        <taxon>Agaricomycetes</taxon>
        <taxon>Agaricomycetidae</taxon>
        <taxon>Atheliales</taxon>
        <taxon>Atheliaceae</taxon>
        <taxon>Athelia</taxon>
    </lineage>
</organism>
<dbReference type="OrthoDB" id="196847at2759"/>
<dbReference type="Proteomes" id="UP000076532">
    <property type="component" value="Unassembled WGS sequence"/>
</dbReference>
<keyword evidence="2" id="KW-1185">Reference proteome</keyword>
<dbReference type="AlphaFoldDB" id="A0A166MW85"/>